<dbReference type="GO" id="GO:0003700">
    <property type="term" value="F:DNA-binding transcription factor activity"/>
    <property type="evidence" value="ECO:0007669"/>
    <property type="project" value="InterPro"/>
</dbReference>
<dbReference type="Gene3D" id="2.20.25.80">
    <property type="entry name" value="WRKY domain"/>
    <property type="match status" value="1"/>
</dbReference>
<dbReference type="PROSITE" id="PS50811">
    <property type="entry name" value="WRKY"/>
    <property type="match status" value="1"/>
</dbReference>
<dbReference type="PANTHER" id="PTHR31429:SF38">
    <property type="entry name" value="WRKY TRANSCRIPTION FACTOR 40-RELATED"/>
    <property type="match status" value="1"/>
</dbReference>
<reference evidence="8" key="1">
    <citation type="submission" date="2019-09" db="EMBL/GenBank/DDBJ databases">
        <title>Draft genome information of white flower Hibiscus syriacus.</title>
        <authorList>
            <person name="Kim Y.-M."/>
        </authorList>
    </citation>
    <scope>NUCLEOTIDE SEQUENCE [LARGE SCALE GENOMIC DNA]</scope>
    <source>
        <strain evidence="8">YM2019G1</strain>
    </source>
</reference>
<evidence type="ECO:0000256" key="5">
    <source>
        <dbReference type="ARBA" id="ARBA00023242"/>
    </source>
</evidence>
<gene>
    <name evidence="8" type="ORF">F3Y22_tig00001728pilonHSYRG00145</name>
</gene>
<dbReference type="InterPro" id="IPR036576">
    <property type="entry name" value="WRKY_dom_sf"/>
</dbReference>
<comment type="caution">
    <text evidence="8">The sequence shown here is derived from an EMBL/GenBank/DDBJ whole genome shotgun (WGS) entry which is preliminary data.</text>
</comment>
<dbReference type="InterPro" id="IPR003657">
    <property type="entry name" value="WRKY_dom"/>
</dbReference>
<protein>
    <submittedName>
        <fullName evidence="8">WRKY transcription factor</fullName>
    </submittedName>
</protein>
<keyword evidence="3" id="KW-0238">DNA-binding</keyword>
<comment type="subcellular location">
    <subcellularLocation>
        <location evidence="1">Nucleus</location>
    </subcellularLocation>
</comment>
<dbReference type="GO" id="GO:0043565">
    <property type="term" value="F:sequence-specific DNA binding"/>
    <property type="evidence" value="ECO:0007669"/>
    <property type="project" value="InterPro"/>
</dbReference>
<name>A0A6A3CTE8_HIBSY</name>
<evidence type="ECO:0000256" key="6">
    <source>
        <dbReference type="SAM" id="Coils"/>
    </source>
</evidence>
<dbReference type="SUPFAM" id="SSF118290">
    <property type="entry name" value="WRKY DNA-binding domain"/>
    <property type="match status" value="1"/>
</dbReference>
<keyword evidence="2" id="KW-0805">Transcription regulation</keyword>
<feature type="domain" description="WRKY" evidence="7">
    <location>
        <begin position="78"/>
        <end position="144"/>
    </location>
</feature>
<dbReference type="Proteomes" id="UP000436088">
    <property type="component" value="Unassembled WGS sequence"/>
</dbReference>
<dbReference type="PANTHER" id="PTHR31429">
    <property type="entry name" value="WRKY TRANSCRIPTION FACTOR 36-RELATED"/>
    <property type="match status" value="1"/>
</dbReference>
<dbReference type="Pfam" id="PF03106">
    <property type="entry name" value="WRKY"/>
    <property type="match status" value="1"/>
</dbReference>
<feature type="coiled-coil region" evidence="6">
    <location>
        <begin position="10"/>
        <end position="37"/>
    </location>
</feature>
<evidence type="ECO:0000313" key="8">
    <source>
        <dbReference type="EMBL" id="KAE8732825.1"/>
    </source>
</evidence>
<evidence type="ECO:0000256" key="2">
    <source>
        <dbReference type="ARBA" id="ARBA00023015"/>
    </source>
</evidence>
<dbReference type="EMBL" id="VEPZ02000133">
    <property type="protein sequence ID" value="KAE8732825.1"/>
    <property type="molecule type" value="Genomic_DNA"/>
</dbReference>
<accession>A0A6A3CTE8</accession>
<organism evidence="8 9">
    <name type="scientific">Hibiscus syriacus</name>
    <name type="common">Rose of Sharon</name>
    <dbReference type="NCBI Taxonomy" id="106335"/>
    <lineage>
        <taxon>Eukaryota</taxon>
        <taxon>Viridiplantae</taxon>
        <taxon>Streptophyta</taxon>
        <taxon>Embryophyta</taxon>
        <taxon>Tracheophyta</taxon>
        <taxon>Spermatophyta</taxon>
        <taxon>Magnoliopsida</taxon>
        <taxon>eudicotyledons</taxon>
        <taxon>Gunneridae</taxon>
        <taxon>Pentapetalae</taxon>
        <taxon>rosids</taxon>
        <taxon>malvids</taxon>
        <taxon>Malvales</taxon>
        <taxon>Malvaceae</taxon>
        <taxon>Malvoideae</taxon>
        <taxon>Hibiscus</taxon>
    </lineage>
</organism>
<evidence type="ECO:0000256" key="4">
    <source>
        <dbReference type="ARBA" id="ARBA00023163"/>
    </source>
</evidence>
<keyword evidence="6" id="KW-0175">Coiled coil</keyword>
<keyword evidence="9" id="KW-1185">Reference proteome</keyword>
<evidence type="ECO:0000313" key="9">
    <source>
        <dbReference type="Proteomes" id="UP000436088"/>
    </source>
</evidence>
<keyword evidence="5" id="KW-0539">Nucleus</keyword>
<evidence type="ECO:0000256" key="1">
    <source>
        <dbReference type="ARBA" id="ARBA00004123"/>
    </source>
</evidence>
<keyword evidence="4" id="KW-0804">Transcription</keyword>
<dbReference type="InterPro" id="IPR044810">
    <property type="entry name" value="WRKY_plant"/>
</dbReference>
<proteinExistence type="predicted"/>
<dbReference type="SMART" id="SM00774">
    <property type="entry name" value="WRKY"/>
    <property type="match status" value="1"/>
</dbReference>
<dbReference type="GO" id="GO:0005634">
    <property type="term" value="C:nucleus"/>
    <property type="evidence" value="ECO:0007669"/>
    <property type="project" value="UniProtKB-SubCell"/>
</dbReference>
<dbReference type="AlphaFoldDB" id="A0A6A3CTE8"/>
<evidence type="ECO:0000259" key="7">
    <source>
        <dbReference type="PROSITE" id="PS50811"/>
    </source>
</evidence>
<evidence type="ECO:0000256" key="3">
    <source>
        <dbReference type="ARBA" id="ARBA00023125"/>
    </source>
</evidence>
<sequence length="235" mass="26214">MSTNTLDLITSKVEAELENLQKENQRLRLLLEAMSSKYRVLHEAYVQESNKGARPQFAAVAKASHVFVKTDPRDKSLLDFQMVKDGFQWRKYGQKVTKNNPSPRAYFKCSVAPGCPVKKKVQRCVEDESFVMASYEGQHNHDVYSTPGQSLSSSAISFPYPVLDNPFRPTITLDLTSNIENTTPNYLGNVMEDYHTSNNIKDYVESLTKDSNFTMALAAAVASSITAGLSKPSIS</sequence>